<dbReference type="RefSeq" id="XP_012191536.1">
    <property type="nucleotide sequence ID" value="XM_012336146.1"/>
</dbReference>
<protein>
    <submittedName>
        <fullName evidence="1">Uncharacterized protein</fullName>
    </submittedName>
</protein>
<sequence>MNCRRKATITELRLRFCQPKCCHVLSLPHIVTMNACRQYSRLLLFWKCNVTEMCLGATMAPSRKDIMKSSELAKHAPDAQDITRSNVSKWNASLYLQQVRHVNVMIGNYGSIAVKIDHREIVELGRIANRRMDAQQRKEMTSAVFSFDYDGESNSQAMRVALGWTEMQKLTHVAIEPHLKFEFSQGDRRRGQLRYLKVS</sequence>
<dbReference type="GeneID" id="24110815"/>
<dbReference type="Proteomes" id="UP000014071">
    <property type="component" value="Unassembled WGS sequence"/>
</dbReference>
<proteinExistence type="predicted"/>
<keyword evidence="2" id="KW-1185">Reference proteome</keyword>
<evidence type="ECO:0000313" key="1">
    <source>
        <dbReference type="EMBL" id="GAC97949.1"/>
    </source>
</evidence>
<accession>R9P9C5</accession>
<name>R9P9C5_PSEHS</name>
<reference evidence="2" key="1">
    <citation type="journal article" date="2013" name="Genome Announc.">
        <title>Draft genome sequence of the basidiomycetous yeast-like fungus Pseudozyma hubeiensis SY62, which produces an abundant amount of the biosurfactant mannosylerythritol lipids.</title>
        <authorList>
            <person name="Konishi M."/>
            <person name="Hatada Y."/>
            <person name="Horiuchi J."/>
        </authorList>
    </citation>
    <scope>NUCLEOTIDE SEQUENCE [LARGE SCALE GENOMIC DNA]</scope>
    <source>
        <strain evidence="2">SY62</strain>
    </source>
</reference>
<organism evidence="1 2">
    <name type="scientific">Pseudozyma hubeiensis (strain SY62)</name>
    <name type="common">Yeast</name>
    <dbReference type="NCBI Taxonomy" id="1305764"/>
    <lineage>
        <taxon>Eukaryota</taxon>
        <taxon>Fungi</taxon>
        <taxon>Dikarya</taxon>
        <taxon>Basidiomycota</taxon>
        <taxon>Ustilaginomycotina</taxon>
        <taxon>Ustilaginomycetes</taxon>
        <taxon>Ustilaginales</taxon>
        <taxon>Ustilaginaceae</taxon>
        <taxon>Pseudozyma</taxon>
    </lineage>
</organism>
<dbReference type="AlphaFoldDB" id="R9P9C5"/>
<dbReference type="HOGENOM" id="CLU_1372740_0_0_1"/>
<dbReference type="EMBL" id="DF238814">
    <property type="protein sequence ID" value="GAC97949.1"/>
    <property type="molecule type" value="Genomic_DNA"/>
</dbReference>
<evidence type="ECO:0000313" key="2">
    <source>
        <dbReference type="Proteomes" id="UP000014071"/>
    </source>
</evidence>
<gene>
    <name evidence="1" type="ORF">PHSY_005537</name>
</gene>